<keyword evidence="3" id="KW-0324">Glycolysis</keyword>
<protein>
    <recommendedName>
        <fullName evidence="2">phosphoglycerate mutase (2,3-diphosphoglycerate-dependent)</fullName>
        <ecNumber evidence="2">5.4.2.11</ecNumber>
    </recommendedName>
</protein>
<evidence type="ECO:0000256" key="4">
    <source>
        <dbReference type="ARBA" id="ARBA00023235"/>
    </source>
</evidence>
<dbReference type="SMART" id="SM00855">
    <property type="entry name" value="PGAM"/>
    <property type="match status" value="1"/>
</dbReference>
<gene>
    <name evidence="7" type="primary">gpmA</name>
    <name evidence="7" type="ORF">A2970_01735</name>
</gene>
<feature type="active site" description="Proton donor/acceptor" evidence="5">
    <location>
        <position position="85"/>
    </location>
</feature>
<keyword evidence="4" id="KW-0413">Isomerase</keyword>
<accession>A0A1F7J964</accession>
<evidence type="ECO:0000313" key="7">
    <source>
        <dbReference type="EMBL" id="OGK52133.1"/>
    </source>
</evidence>
<dbReference type="NCBIfam" id="TIGR01258">
    <property type="entry name" value="pgm_1"/>
    <property type="match status" value="1"/>
</dbReference>
<evidence type="ECO:0000313" key="8">
    <source>
        <dbReference type="Proteomes" id="UP000178857"/>
    </source>
</evidence>
<dbReference type="EC" id="5.4.2.11" evidence="2"/>
<evidence type="ECO:0000256" key="1">
    <source>
        <dbReference type="ARBA" id="ARBA00006717"/>
    </source>
</evidence>
<feature type="binding site" evidence="6">
    <location>
        <begin position="85"/>
        <end position="88"/>
    </location>
    <ligand>
        <name>substrate</name>
    </ligand>
</feature>
<dbReference type="InterPro" id="IPR029033">
    <property type="entry name" value="His_PPase_superfam"/>
</dbReference>
<proteinExistence type="inferred from homology"/>
<dbReference type="InterPro" id="IPR013078">
    <property type="entry name" value="His_Pase_superF_clade-1"/>
</dbReference>
<comment type="caution">
    <text evidence="7">The sequence shown here is derived from an EMBL/GenBank/DDBJ whole genome shotgun (WGS) entry which is preliminary data.</text>
</comment>
<comment type="similarity">
    <text evidence="1">Belongs to the phosphoglycerate mutase family. BPG-dependent PGAM subfamily.</text>
</comment>
<reference evidence="7 8" key="1">
    <citation type="journal article" date="2016" name="Nat. Commun.">
        <title>Thousands of microbial genomes shed light on interconnected biogeochemical processes in an aquifer system.</title>
        <authorList>
            <person name="Anantharaman K."/>
            <person name="Brown C.T."/>
            <person name="Hug L.A."/>
            <person name="Sharon I."/>
            <person name="Castelle C.J."/>
            <person name="Probst A.J."/>
            <person name="Thomas B.C."/>
            <person name="Singh A."/>
            <person name="Wilkins M.J."/>
            <person name="Karaoz U."/>
            <person name="Brodie E.L."/>
            <person name="Williams K.H."/>
            <person name="Hubbard S.S."/>
            <person name="Banfield J.F."/>
        </authorList>
    </citation>
    <scope>NUCLEOTIDE SEQUENCE [LARGE SCALE GENOMIC DNA]</scope>
</reference>
<feature type="binding site" evidence="6">
    <location>
        <position position="96"/>
    </location>
    <ligand>
        <name>substrate</name>
    </ligand>
</feature>
<feature type="binding site" evidence="6">
    <location>
        <begin position="112"/>
        <end position="113"/>
    </location>
    <ligand>
        <name>substrate</name>
    </ligand>
</feature>
<evidence type="ECO:0000256" key="2">
    <source>
        <dbReference type="ARBA" id="ARBA00012028"/>
    </source>
</evidence>
<organism evidence="7 8">
    <name type="scientific">Candidatus Roizmanbacteria bacterium RIFCSPLOWO2_01_FULL_44_13</name>
    <dbReference type="NCBI Taxonomy" id="1802069"/>
    <lineage>
        <taxon>Bacteria</taxon>
        <taxon>Candidatus Roizmaniibacteriota</taxon>
    </lineage>
</organism>
<evidence type="ECO:0000256" key="5">
    <source>
        <dbReference type="PIRSR" id="PIRSR613078-1"/>
    </source>
</evidence>
<dbReference type="GO" id="GO:0004619">
    <property type="term" value="F:phosphoglycerate mutase activity"/>
    <property type="evidence" value="ECO:0007669"/>
    <property type="project" value="UniProtKB-EC"/>
</dbReference>
<dbReference type="Pfam" id="PF00300">
    <property type="entry name" value="His_Phos_1"/>
    <property type="match status" value="1"/>
</dbReference>
<feature type="active site" description="Tele-phosphohistidine intermediate" evidence="5">
    <location>
        <position position="9"/>
    </location>
</feature>
<evidence type="ECO:0000256" key="6">
    <source>
        <dbReference type="PIRSR" id="PIRSR613078-2"/>
    </source>
</evidence>
<dbReference type="PANTHER" id="PTHR11931">
    <property type="entry name" value="PHOSPHOGLYCERATE MUTASE"/>
    <property type="match status" value="1"/>
</dbReference>
<name>A0A1F7J964_9BACT</name>
<dbReference type="Gene3D" id="3.40.50.1240">
    <property type="entry name" value="Phosphoglycerate mutase-like"/>
    <property type="match status" value="1"/>
</dbReference>
<dbReference type="InterPro" id="IPR005952">
    <property type="entry name" value="Phosphogly_mut1"/>
</dbReference>
<dbReference type="CDD" id="cd07067">
    <property type="entry name" value="HP_PGM_like"/>
    <property type="match status" value="1"/>
</dbReference>
<dbReference type="EMBL" id="MGAT01000028">
    <property type="protein sequence ID" value="OGK52133.1"/>
    <property type="molecule type" value="Genomic_DNA"/>
</dbReference>
<evidence type="ECO:0000256" key="3">
    <source>
        <dbReference type="ARBA" id="ARBA00023152"/>
    </source>
</evidence>
<feature type="non-terminal residue" evidence="7">
    <location>
        <position position="179"/>
    </location>
</feature>
<dbReference type="Proteomes" id="UP000178857">
    <property type="component" value="Unassembled WGS sequence"/>
</dbReference>
<feature type="binding site" evidence="6">
    <location>
        <position position="58"/>
    </location>
    <ligand>
        <name>substrate</name>
    </ligand>
</feature>
<dbReference type="GO" id="GO:0006096">
    <property type="term" value="P:glycolytic process"/>
    <property type="evidence" value="ECO:0007669"/>
    <property type="project" value="UniProtKB-KW"/>
</dbReference>
<dbReference type="SUPFAM" id="SSF53254">
    <property type="entry name" value="Phosphoglycerate mutase-like"/>
    <property type="match status" value="1"/>
</dbReference>
<dbReference type="STRING" id="1802069.A2970_01735"/>
<dbReference type="AlphaFoldDB" id="A0A1F7J964"/>
<feature type="binding site" evidence="6">
    <location>
        <begin position="19"/>
        <end position="20"/>
    </location>
    <ligand>
        <name>substrate</name>
    </ligand>
</feature>
<sequence length="179" mass="20336">MNQLVIIRHGQTEWTNRFTGWTDIDLAPEGVELAKKYALVLKEKGYVFDIGFASWLKRGIRTLEVALETLGQTDIPVVKDWHLNERHYGALQGLNKAETAEKYGEEQVKIWRRSYATPPPPLASTDPRHPARDLKYKGVDPSLLPACESLKDTYERVIPYYKEKMDPAIAAGKRVILSG</sequence>